<dbReference type="GO" id="GO:0004672">
    <property type="term" value="F:protein kinase activity"/>
    <property type="evidence" value="ECO:0007669"/>
    <property type="project" value="InterPro"/>
</dbReference>
<dbReference type="SUPFAM" id="SSF56112">
    <property type="entry name" value="Protein kinase-like (PK-like)"/>
    <property type="match status" value="1"/>
</dbReference>
<dbReference type="EMBL" id="LVLJ01000691">
    <property type="protein sequence ID" value="OAE33106.1"/>
    <property type="molecule type" value="Genomic_DNA"/>
</dbReference>
<evidence type="ECO:0000313" key="4">
    <source>
        <dbReference type="EMBL" id="OAE33106.1"/>
    </source>
</evidence>
<protein>
    <recommendedName>
        <fullName evidence="3">Protein kinase domain-containing protein</fullName>
    </recommendedName>
</protein>
<dbReference type="InterPro" id="IPR050528">
    <property type="entry name" value="L-type_Lectin-RKs"/>
</dbReference>
<evidence type="ECO:0000256" key="2">
    <source>
        <dbReference type="ARBA" id="ARBA00022840"/>
    </source>
</evidence>
<name>A0A176WLJ1_MARPO</name>
<organism evidence="4 5">
    <name type="scientific">Marchantia polymorpha subsp. ruderalis</name>
    <dbReference type="NCBI Taxonomy" id="1480154"/>
    <lineage>
        <taxon>Eukaryota</taxon>
        <taxon>Viridiplantae</taxon>
        <taxon>Streptophyta</taxon>
        <taxon>Embryophyta</taxon>
        <taxon>Marchantiophyta</taxon>
        <taxon>Marchantiopsida</taxon>
        <taxon>Marchantiidae</taxon>
        <taxon>Marchantiales</taxon>
        <taxon>Marchantiaceae</taxon>
        <taxon>Marchantia</taxon>
    </lineage>
</organism>
<dbReference type="Gene3D" id="2.60.120.200">
    <property type="match status" value="1"/>
</dbReference>
<dbReference type="Gene3D" id="1.10.510.10">
    <property type="entry name" value="Transferase(Phosphotransferase) domain 1"/>
    <property type="match status" value="1"/>
</dbReference>
<dbReference type="InterPro" id="IPR013320">
    <property type="entry name" value="ConA-like_dom_sf"/>
</dbReference>
<reference evidence="4" key="1">
    <citation type="submission" date="2016-03" db="EMBL/GenBank/DDBJ databases">
        <title>Mechanisms controlling the formation of the plant cell surface in tip-growing cells are functionally conserved among land plants.</title>
        <authorList>
            <person name="Honkanen S."/>
            <person name="Jones V.A."/>
            <person name="Morieri G."/>
            <person name="Champion C."/>
            <person name="Hetherington A.J."/>
            <person name="Kelly S."/>
            <person name="Saint-Marcoux D."/>
            <person name="Proust H."/>
            <person name="Prescott H."/>
            <person name="Dolan L."/>
        </authorList>
    </citation>
    <scope>NUCLEOTIDE SEQUENCE [LARGE SCALE GENOMIC DNA]</scope>
    <source>
        <tissue evidence="4">Whole gametophyte</tissue>
    </source>
</reference>
<dbReference type="PROSITE" id="PS50011">
    <property type="entry name" value="PROTEIN_KINASE_DOM"/>
    <property type="match status" value="1"/>
</dbReference>
<comment type="caution">
    <text evidence="4">The sequence shown here is derived from an EMBL/GenBank/DDBJ whole genome shotgun (WGS) entry which is preliminary data.</text>
</comment>
<gene>
    <name evidence="4" type="ORF">AXG93_3896s1060</name>
</gene>
<dbReference type="InterPro" id="IPR011009">
    <property type="entry name" value="Kinase-like_dom_sf"/>
</dbReference>
<dbReference type="AlphaFoldDB" id="A0A176WLJ1"/>
<proteinExistence type="predicted"/>
<keyword evidence="2" id="KW-0067">ATP-binding</keyword>
<dbReference type="GO" id="GO:0005524">
    <property type="term" value="F:ATP binding"/>
    <property type="evidence" value="ECO:0007669"/>
    <property type="project" value="UniProtKB-KW"/>
</dbReference>
<dbReference type="GO" id="GO:0051707">
    <property type="term" value="P:response to other organism"/>
    <property type="evidence" value="ECO:0007669"/>
    <property type="project" value="UniProtKB-ARBA"/>
</dbReference>
<accession>A0A176WLJ1</accession>
<dbReference type="PANTHER" id="PTHR27007">
    <property type="match status" value="1"/>
</dbReference>
<feature type="domain" description="Protein kinase" evidence="3">
    <location>
        <begin position="1"/>
        <end position="207"/>
    </location>
</feature>
<dbReference type="Pfam" id="PF07714">
    <property type="entry name" value="PK_Tyr_Ser-Thr"/>
    <property type="match status" value="1"/>
</dbReference>
<dbReference type="Proteomes" id="UP000077202">
    <property type="component" value="Unassembled WGS sequence"/>
</dbReference>
<sequence>MRRGDLEYALFKSRQSLSWKDRIDVISGICEALCYLHERRILHLQVKASNILLDGVSVAEQGHFVTKAKLNDFRLAEALEPGDKIPKESLAYWLSVHKSFGNLPPEAVKEGKFSDESDVYAFGNVILQIVTGKRTADPVPNSSTFLLCNWVEEKRDRPQTIDYLSTPNSVTLSGKMRPLHFSNLVWNAWSRIDIRDPPCCALRSIWSLLGCTLAVVAVIEELKLHDDSACSWLIATLAAVLYNVASGGYKSQCLTCLRGRCLPVAGLRLWPNTIDLVNDYEWLFIKGSGGLGCHVLATLDFTLGTLESPLQCNARGKLWCEGNASDSSGETLHWTPCLRKQSSEFYYNTMGMAVFSLPVRMVDAKGRWLSFGTHFRFEIESPVEYTRREDFAFVMLSRQRAISKVSRDAREADNDLLVAEPSMLGSTTMPFQS</sequence>
<evidence type="ECO:0000259" key="3">
    <source>
        <dbReference type="PROSITE" id="PS50011"/>
    </source>
</evidence>
<dbReference type="SUPFAM" id="SSF49899">
    <property type="entry name" value="Concanavalin A-like lectins/glucanases"/>
    <property type="match status" value="1"/>
</dbReference>
<dbReference type="InterPro" id="IPR001245">
    <property type="entry name" value="Ser-Thr/Tyr_kinase_cat_dom"/>
</dbReference>
<evidence type="ECO:0000313" key="5">
    <source>
        <dbReference type="Proteomes" id="UP000077202"/>
    </source>
</evidence>
<evidence type="ECO:0000256" key="1">
    <source>
        <dbReference type="ARBA" id="ARBA00022741"/>
    </source>
</evidence>
<dbReference type="InterPro" id="IPR000719">
    <property type="entry name" value="Prot_kinase_dom"/>
</dbReference>
<keyword evidence="5" id="KW-1185">Reference proteome</keyword>
<keyword evidence="1" id="KW-0547">Nucleotide-binding</keyword>